<dbReference type="STRING" id="1505087.AYJ54_02710"/>
<dbReference type="InterPro" id="IPR000845">
    <property type="entry name" value="Nucleoside_phosphorylase_d"/>
</dbReference>
<feature type="domain" description="Nucleoside phosphorylase" evidence="1">
    <location>
        <begin position="43"/>
        <end position="183"/>
    </location>
</feature>
<dbReference type="Pfam" id="PF01048">
    <property type="entry name" value="PNP_UDP_1"/>
    <property type="match status" value="1"/>
</dbReference>
<dbReference type="GO" id="GO:0003824">
    <property type="term" value="F:catalytic activity"/>
    <property type="evidence" value="ECO:0007669"/>
    <property type="project" value="InterPro"/>
</dbReference>
<sequence length="247" mass="25434">MAAVIGVTGLAIEARIAADRYTHAICGGDGSTLTESLASAIAGDCCGLMSFGIAGGLSPGLRSGTCIVGSTIVAETIELATDRNWSQALLRLIPDAIHGAISGVPTVTAHPEAKHLLHMSTGALAVDNESHVVASVAAARDLPVTAVRVIMDPVTRELPAAALAAVRANGTIDLAALIHAILRRPGELPTLLRTALDAWTGFDALLRCRRLLGPGLGLPALQAREPELGPSIEIPIGGLDSRYLERS</sequence>
<name>A0A176YHN6_9BRAD</name>
<dbReference type="InterPro" id="IPR035994">
    <property type="entry name" value="Nucleoside_phosphorylase_sf"/>
</dbReference>
<dbReference type="Proteomes" id="UP000076959">
    <property type="component" value="Unassembled WGS sequence"/>
</dbReference>
<evidence type="ECO:0000313" key="3">
    <source>
        <dbReference type="Proteomes" id="UP000076959"/>
    </source>
</evidence>
<reference evidence="2 3" key="1">
    <citation type="submission" date="2016-03" db="EMBL/GenBank/DDBJ databases">
        <title>Draft Genome Sequence of the Strain BR 10245 (Bradyrhizobium sp.) isolated from nodules of Centrolobium paraense.</title>
        <authorList>
            <person name="Simoes-Araujo J.L.Sr."/>
            <person name="Barauna A.C."/>
            <person name="Silva K."/>
            <person name="Zilli J.E."/>
        </authorList>
    </citation>
    <scope>NUCLEOTIDE SEQUENCE [LARGE SCALE GENOMIC DNA]</scope>
    <source>
        <strain evidence="2 3">BR 10245</strain>
    </source>
</reference>
<evidence type="ECO:0000313" key="2">
    <source>
        <dbReference type="EMBL" id="OAF05817.1"/>
    </source>
</evidence>
<proteinExistence type="predicted"/>
<evidence type="ECO:0000259" key="1">
    <source>
        <dbReference type="Pfam" id="PF01048"/>
    </source>
</evidence>
<organism evidence="2 3">
    <name type="scientific">Bradyrhizobium centrolobii</name>
    <dbReference type="NCBI Taxonomy" id="1505087"/>
    <lineage>
        <taxon>Bacteria</taxon>
        <taxon>Pseudomonadati</taxon>
        <taxon>Pseudomonadota</taxon>
        <taxon>Alphaproteobacteria</taxon>
        <taxon>Hyphomicrobiales</taxon>
        <taxon>Nitrobacteraceae</taxon>
        <taxon>Bradyrhizobium</taxon>
    </lineage>
</organism>
<keyword evidence="3" id="KW-1185">Reference proteome</keyword>
<dbReference type="AlphaFoldDB" id="A0A176YHN6"/>
<comment type="caution">
    <text evidence="2">The sequence shown here is derived from an EMBL/GenBank/DDBJ whole genome shotgun (WGS) entry which is preliminary data.</text>
</comment>
<dbReference type="EMBL" id="LUUB01000079">
    <property type="protein sequence ID" value="OAF05817.1"/>
    <property type="molecule type" value="Genomic_DNA"/>
</dbReference>
<gene>
    <name evidence="2" type="ORF">AYJ54_02710</name>
</gene>
<accession>A0A176YHN6</accession>
<protein>
    <submittedName>
        <fullName evidence="2">Adenosylhopane nucleosidase</fullName>
    </submittedName>
</protein>
<dbReference type="SUPFAM" id="SSF53167">
    <property type="entry name" value="Purine and uridine phosphorylases"/>
    <property type="match status" value="1"/>
</dbReference>
<dbReference type="GO" id="GO:0009116">
    <property type="term" value="P:nucleoside metabolic process"/>
    <property type="evidence" value="ECO:0007669"/>
    <property type="project" value="InterPro"/>
</dbReference>
<dbReference type="Gene3D" id="3.40.50.1580">
    <property type="entry name" value="Nucleoside phosphorylase domain"/>
    <property type="match status" value="1"/>
</dbReference>